<evidence type="ECO:0000313" key="3">
    <source>
        <dbReference type="Proteomes" id="UP001283361"/>
    </source>
</evidence>
<name>A0AAE0ZA93_9GAST</name>
<organism evidence="2 3">
    <name type="scientific">Elysia crispata</name>
    <name type="common">lettuce slug</name>
    <dbReference type="NCBI Taxonomy" id="231223"/>
    <lineage>
        <taxon>Eukaryota</taxon>
        <taxon>Metazoa</taxon>
        <taxon>Spiralia</taxon>
        <taxon>Lophotrochozoa</taxon>
        <taxon>Mollusca</taxon>
        <taxon>Gastropoda</taxon>
        <taxon>Heterobranchia</taxon>
        <taxon>Euthyneura</taxon>
        <taxon>Panpulmonata</taxon>
        <taxon>Sacoglossa</taxon>
        <taxon>Placobranchoidea</taxon>
        <taxon>Plakobranchidae</taxon>
        <taxon>Elysia</taxon>
    </lineage>
</organism>
<keyword evidence="3" id="KW-1185">Reference proteome</keyword>
<proteinExistence type="predicted"/>
<protein>
    <submittedName>
        <fullName evidence="2">Uncharacterized protein</fullName>
    </submittedName>
</protein>
<evidence type="ECO:0000256" key="1">
    <source>
        <dbReference type="SAM" id="MobiDB-lite"/>
    </source>
</evidence>
<accession>A0AAE0ZA93</accession>
<feature type="region of interest" description="Disordered" evidence="1">
    <location>
        <begin position="1"/>
        <end position="69"/>
    </location>
</feature>
<reference evidence="2" key="1">
    <citation type="journal article" date="2023" name="G3 (Bethesda)">
        <title>A reference genome for the long-term kleptoplast-retaining sea slug Elysia crispata morphotype clarki.</title>
        <authorList>
            <person name="Eastman K.E."/>
            <person name="Pendleton A.L."/>
            <person name="Shaikh M.A."/>
            <person name="Suttiyut T."/>
            <person name="Ogas R."/>
            <person name="Tomko P."/>
            <person name="Gavelis G."/>
            <person name="Widhalm J.R."/>
            <person name="Wisecaver J.H."/>
        </authorList>
    </citation>
    <scope>NUCLEOTIDE SEQUENCE</scope>
    <source>
        <strain evidence="2">ECLA1</strain>
    </source>
</reference>
<gene>
    <name evidence="2" type="ORF">RRG08_051855</name>
</gene>
<evidence type="ECO:0000313" key="2">
    <source>
        <dbReference type="EMBL" id="KAK3765231.1"/>
    </source>
</evidence>
<dbReference type="AlphaFoldDB" id="A0AAE0ZA93"/>
<dbReference type="Proteomes" id="UP001283361">
    <property type="component" value="Unassembled WGS sequence"/>
</dbReference>
<dbReference type="EMBL" id="JAWDGP010004327">
    <property type="protein sequence ID" value="KAK3765231.1"/>
    <property type="molecule type" value="Genomic_DNA"/>
</dbReference>
<sequence length="69" mass="7746">MPLIMLENNDDRKTRLRGSFPTSVTRKLRPPKLMSQVRRPPNGHTVGPGSSSRRRFSTSVDPAKLDTLS</sequence>
<comment type="caution">
    <text evidence="2">The sequence shown here is derived from an EMBL/GenBank/DDBJ whole genome shotgun (WGS) entry which is preliminary data.</text>
</comment>